<dbReference type="InterPro" id="IPR020568">
    <property type="entry name" value="Ribosomal_Su5_D2-typ_SF"/>
</dbReference>
<dbReference type="AlphaFoldDB" id="A0A7C4RW44"/>
<dbReference type="InterPro" id="IPR023582">
    <property type="entry name" value="Impact"/>
</dbReference>
<dbReference type="PANTHER" id="PTHR16301:SF20">
    <property type="entry name" value="IMPACT FAMILY MEMBER YIGZ"/>
    <property type="match status" value="1"/>
</dbReference>
<dbReference type="PROSITE" id="PS00910">
    <property type="entry name" value="UPF0029"/>
    <property type="match status" value="1"/>
</dbReference>
<dbReference type="PANTHER" id="PTHR16301">
    <property type="entry name" value="IMPACT-RELATED"/>
    <property type="match status" value="1"/>
</dbReference>
<dbReference type="InterPro" id="IPR001498">
    <property type="entry name" value="Impact_N"/>
</dbReference>
<feature type="domain" description="Impact N-terminal" evidence="2">
    <location>
        <begin position="21"/>
        <end position="126"/>
    </location>
</feature>
<evidence type="ECO:0000256" key="1">
    <source>
        <dbReference type="ARBA" id="ARBA00007665"/>
    </source>
</evidence>
<gene>
    <name evidence="3" type="ORF">ENT77_04050</name>
</gene>
<dbReference type="Gene3D" id="3.30.230.30">
    <property type="entry name" value="Impact, N-terminal domain"/>
    <property type="match status" value="1"/>
</dbReference>
<sequence length="202" mass="22744">MDIERFKTIEGRVERAIKIERSEFIATLSYVANDEDARAFISEISKKYKNATHNCPAYRVLGGSGIIEFASDAGEPSGTAGVPMLNVLRREALLNVGVVVTRYFGGVKLGIRGLIEAYTRSVEEVVRYAKELGLIVVKKRAYKQKLKINFPSYGKKMQQLAYMGVNILDISYDEHYAYVEVLSESVLDLPEVIETSVFYVRE</sequence>
<evidence type="ECO:0000259" key="2">
    <source>
        <dbReference type="Pfam" id="PF01205"/>
    </source>
</evidence>
<accession>A0A7C4RW44</accession>
<dbReference type="GO" id="GO:0006446">
    <property type="term" value="P:regulation of translational initiation"/>
    <property type="evidence" value="ECO:0007669"/>
    <property type="project" value="TreeGrafter"/>
</dbReference>
<protein>
    <submittedName>
        <fullName evidence="3">YigZ family protein</fullName>
    </submittedName>
</protein>
<organism evidence="3">
    <name type="scientific">Fervidobacterium thailandense</name>
    <dbReference type="NCBI Taxonomy" id="1008305"/>
    <lineage>
        <taxon>Bacteria</taxon>
        <taxon>Thermotogati</taxon>
        <taxon>Thermotogota</taxon>
        <taxon>Thermotogae</taxon>
        <taxon>Thermotogales</taxon>
        <taxon>Fervidobacteriaceae</taxon>
        <taxon>Fervidobacterium</taxon>
    </lineage>
</organism>
<dbReference type="GO" id="GO:0005737">
    <property type="term" value="C:cytoplasm"/>
    <property type="evidence" value="ECO:0007669"/>
    <property type="project" value="TreeGrafter"/>
</dbReference>
<name>A0A7C4RW44_9BACT</name>
<proteinExistence type="inferred from homology"/>
<comment type="similarity">
    <text evidence="1">Belongs to the IMPACT family.</text>
</comment>
<dbReference type="SUPFAM" id="SSF54211">
    <property type="entry name" value="Ribosomal protein S5 domain 2-like"/>
    <property type="match status" value="1"/>
</dbReference>
<dbReference type="EMBL" id="DSZY01000018">
    <property type="protein sequence ID" value="HGU40354.1"/>
    <property type="molecule type" value="Genomic_DNA"/>
</dbReference>
<dbReference type="InterPro" id="IPR036956">
    <property type="entry name" value="Impact_N_sf"/>
</dbReference>
<reference evidence="3" key="1">
    <citation type="journal article" date="2020" name="mSystems">
        <title>Genome- and Community-Level Interaction Insights into Carbon Utilization and Element Cycling Functions of Hydrothermarchaeota in Hydrothermal Sediment.</title>
        <authorList>
            <person name="Zhou Z."/>
            <person name="Liu Y."/>
            <person name="Xu W."/>
            <person name="Pan J."/>
            <person name="Luo Z.H."/>
            <person name="Li M."/>
        </authorList>
    </citation>
    <scope>NUCLEOTIDE SEQUENCE [LARGE SCALE GENOMIC DNA]</scope>
    <source>
        <strain evidence="3">SpSt-609</strain>
    </source>
</reference>
<comment type="caution">
    <text evidence="3">The sequence shown here is derived from an EMBL/GenBank/DDBJ whole genome shotgun (WGS) entry which is preliminary data.</text>
</comment>
<evidence type="ECO:0000313" key="3">
    <source>
        <dbReference type="EMBL" id="HGU40354.1"/>
    </source>
</evidence>
<dbReference type="Pfam" id="PF01205">
    <property type="entry name" value="Impact_N"/>
    <property type="match status" value="1"/>
</dbReference>
<dbReference type="InterPro" id="IPR020569">
    <property type="entry name" value="UPF0029_Impact_CS"/>
</dbReference>